<sequence>MATVEIVEIAAGLQIGGGGFAGDAVAIMPEHAYAVESSQKSRCTRTVEIKDDCLWASDTERNANARTRIAFDLCNSCAPNSGYCQGQKSAGIVGFLAFDVGQNEVGGTKKFYPLLSLRLTAIESVEERDTMADVERRRVGLKSNRRFDGGTNMRARFWA</sequence>
<organism evidence="1 2">
    <name type="scientific">Drosophila simulans</name>
    <name type="common">Fruit fly</name>
    <dbReference type="NCBI Taxonomy" id="7240"/>
    <lineage>
        <taxon>Eukaryota</taxon>
        <taxon>Metazoa</taxon>
        <taxon>Ecdysozoa</taxon>
        <taxon>Arthropoda</taxon>
        <taxon>Hexapoda</taxon>
        <taxon>Insecta</taxon>
        <taxon>Pterygota</taxon>
        <taxon>Neoptera</taxon>
        <taxon>Endopterygota</taxon>
        <taxon>Diptera</taxon>
        <taxon>Brachycera</taxon>
        <taxon>Muscomorpha</taxon>
        <taxon>Ephydroidea</taxon>
        <taxon>Drosophilidae</taxon>
        <taxon>Drosophila</taxon>
        <taxon>Sophophora</taxon>
    </lineage>
</organism>
<dbReference type="AlphaFoldDB" id="B4R1T6"/>
<evidence type="ECO:0000313" key="2">
    <source>
        <dbReference type="Proteomes" id="UP000000304"/>
    </source>
</evidence>
<reference evidence="1 2" key="1">
    <citation type="journal article" date="2007" name="Nature">
        <title>Evolution of genes and genomes on the Drosophila phylogeny.</title>
        <authorList>
            <consortium name="Drosophila 12 Genomes Consortium"/>
            <person name="Clark A.G."/>
            <person name="Eisen M.B."/>
            <person name="Smith D.R."/>
            <person name="Bergman C.M."/>
            <person name="Oliver B."/>
            <person name="Markow T.A."/>
            <person name="Kaufman T.C."/>
            <person name="Kellis M."/>
            <person name="Gelbart W."/>
            <person name="Iyer V.N."/>
            <person name="Pollard D.A."/>
            <person name="Sackton T.B."/>
            <person name="Larracuente A.M."/>
            <person name="Singh N.D."/>
            <person name="Abad J.P."/>
            <person name="Abt D.N."/>
            <person name="Adryan B."/>
            <person name="Aguade M."/>
            <person name="Akashi H."/>
            <person name="Anderson W.W."/>
            <person name="Aquadro C.F."/>
            <person name="Ardell D.H."/>
            <person name="Arguello R."/>
            <person name="Artieri C.G."/>
            <person name="Barbash D.A."/>
            <person name="Barker D."/>
            <person name="Barsanti P."/>
            <person name="Batterham P."/>
            <person name="Batzoglou S."/>
            <person name="Begun D."/>
            <person name="Bhutkar A."/>
            <person name="Blanco E."/>
            <person name="Bosak S.A."/>
            <person name="Bradley R.K."/>
            <person name="Brand A.D."/>
            <person name="Brent M.R."/>
            <person name="Brooks A.N."/>
            <person name="Brown R.H."/>
            <person name="Butlin R.K."/>
            <person name="Caggese C."/>
            <person name="Calvi B.R."/>
            <person name="Bernardo de Carvalho A."/>
            <person name="Caspi A."/>
            <person name="Castrezana S."/>
            <person name="Celniker S.E."/>
            <person name="Chang J.L."/>
            <person name="Chapple C."/>
            <person name="Chatterji S."/>
            <person name="Chinwalla A."/>
            <person name="Civetta A."/>
            <person name="Clifton S.W."/>
            <person name="Comeron J.M."/>
            <person name="Costello J.C."/>
            <person name="Coyne J.A."/>
            <person name="Daub J."/>
            <person name="David R.G."/>
            <person name="Delcher A.L."/>
            <person name="Delehaunty K."/>
            <person name="Do C.B."/>
            <person name="Ebling H."/>
            <person name="Edwards K."/>
            <person name="Eickbush T."/>
            <person name="Evans J.D."/>
            <person name="Filipski A."/>
            <person name="Findeiss S."/>
            <person name="Freyhult E."/>
            <person name="Fulton L."/>
            <person name="Fulton R."/>
            <person name="Garcia A.C."/>
            <person name="Gardiner A."/>
            <person name="Garfield D.A."/>
            <person name="Garvin B.E."/>
            <person name="Gibson G."/>
            <person name="Gilbert D."/>
            <person name="Gnerre S."/>
            <person name="Godfrey J."/>
            <person name="Good R."/>
            <person name="Gotea V."/>
            <person name="Gravely B."/>
            <person name="Greenberg A.J."/>
            <person name="Griffiths-Jones S."/>
            <person name="Gross S."/>
            <person name="Guigo R."/>
            <person name="Gustafson E.A."/>
            <person name="Haerty W."/>
            <person name="Hahn M.W."/>
            <person name="Halligan D.L."/>
            <person name="Halpern A.L."/>
            <person name="Halter G.M."/>
            <person name="Han M.V."/>
            <person name="Heger A."/>
            <person name="Hillier L."/>
            <person name="Hinrichs A.S."/>
            <person name="Holmes I."/>
            <person name="Hoskins R.A."/>
            <person name="Hubisz M.J."/>
            <person name="Hultmark D."/>
            <person name="Huntley M.A."/>
            <person name="Jaffe D.B."/>
            <person name="Jagadeeshan S."/>
            <person name="Jeck W.R."/>
            <person name="Johnson J."/>
            <person name="Jones C.D."/>
            <person name="Jordan W.C."/>
            <person name="Karpen G.H."/>
            <person name="Kataoka E."/>
            <person name="Keightley P.D."/>
            <person name="Kheradpour P."/>
            <person name="Kirkness E.F."/>
            <person name="Koerich L.B."/>
            <person name="Kristiansen K."/>
            <person name="Kudrna D."/>
            <person name="Kulathinal R.J."/>
            <person name="Kumar S."/>
            <person name="Kwok R."/>
            <person name="Lander E."/>
            <person name="Langley C.H."/>
            <person name="Lapoint R."/>
            <person name="Lazzaro B.P."/>
            <person name="Lee S.J."/>
            <person name="Levesque L."/>
            <person name="Li R."/>
            <person name="Lin C.F."/>
            <person name="Lin M.F."/>
            <person name="Lindblad-Toh K."/>
            <person name="Llopart A."/>
            <person name="Long M."/>
            <person name="Low L."/>
            <person name="Lozovsky E."/>
            <person name="Lu J."/>
            <person name="Luo M."/>
            <person name="Machado C.A."/>
            <person name="Makalowski W."/>
            <person name="Marzo M."/>
            <person name="Matsuda M."/>
            <person name="Matzkin L."/>
            <person name="McAllister B."/>
            <person name="McBride C.S."/>
            <person name="McKernan B."/>
            <person name="McKernan K."/>
            <person name="Mendez-Lago M."/>
            <person name="Minx P."/>
            <person name="Mollenhauer M.U."/>
            <person name="Montooth K."/>
            <person name="Mount S.M."/>
            <person name="Mu X."/>
            <person name="Myers E."/>
            <person name="Negre B."/>
            <person name="Newfeld S."/>
            <person name="Nielsen R."/>
            <person name="Noor M.A."/>
            <person name="O'Grady P."/>
            <person name="Pachter L."/>
            <person name="Papaceit M."/>
            <person name="Parisi M.J."/>
            <person name="Parisi M."/>
            <person name="Parts L."/>
            <person name="Pedersen J.S."/>
            <person name="Pesole G."/>
            <person name="Phillippy A.M."/>
            <person name="Ponting C.P."/>
            <person name="Pop M."/>
            <person name="Porcelli D."/>
            <person name="Powell J.R."/>
            <person name="Prohaska S."/>
            <person name="Pruitt K."/>
            <person name="Puig M."/>
            <person name="Quesneville H."/>
            <person name="Ram K.R."/>
            <person name="Rand D."/>
            <person name="Rasmussen M.D."/>
            <person name="Reed L.K."/>
            <person name="Reenan R."/>
            <person name="Reily A."/>
            <person name="Remington K.A."/>
            <person name="Rieger T.T."/>
            <person name="Ritchie M.G."/>
            <person name="Robin C."/>
            <person name="Rogers Y.H."/>
            <person name="Rohde C."/>
            <person name="Rozas J."/>
            <person name="Rubenfield M.J."/>
            <person name="Ruiz A."/>
            <person name="Russo S."/>
            <person name="Salzberg S.L."/>
            <person name="Sanchez-Gracia A."/>
            <person name="Saranga D.J."/>
            <person name="Sato H."/>
            <person name="Schaeffer S.W."/>
            <person name="Schatz M.C."/>
            <person name="Schlenke T."/>
            <person name="Schwartz R."/>
            <person name="Segarra C."/>
            <person name="Singh R.S."/>
            <person name="Sirot L."/>
            <person name="Sirota M."/>
            <person name="Sisneros N.B."/>
            <person name="Smith C.D."/>
            <person name="Smith T.F."/>
            <person name="Spieth J."/>
            <person name="Stage D.E."/>
            <person name="Stark A."/>
            <person name="Stephan W."/>
            <person name="Strausberg R.L."/>
            <person name="Strempel S."/>
            <person name="Sturgill D."/>
            <person name="Sutton G."/>
            <person name="Sutton G.G."/>
            <person name="Tao W."/>
            <person name="Teichmann S."/>
            <person name="Tobari Y.N."/>
            <person name="Tomimura Y."/>
            <person name="Tsolas J.M."/>
            <person name="Valente V.L."/>
            <person name="Venter E."/>
            <person name="Venter J.C."/>
            <person name="Vicario S."/>
            <person name="Vieira F.G."/>
            <person name="Vilella A.J."/>
            <person name="Villasante A."/>
            <person name="Walenz B."/>
            <person name="Wang J."/>
            <person name="Wasserman M."/>
            <person name="Watts T."/>
            <person name="Wilson D."/>
            <person name="Wilson R.K."/>
            <person name="Wing R.A."/>
            <person name="Wolfner M.F."/>
            <person name="Wong A."/>
            <person name="Wong G.K."/>
            <person name="Wu C.I."/>
            <person name="Wu G."/>
            <person name="Yamamoto D."/>
            <person name="Yang H.P."/>
            <person name="Yang S.P."/>
            <person name="Yorke J.A."/>
            <person name="Yoshida K."/>
            <person name="Zdobnov E."/>
            <person name="Zhang P."/>
            <person name="Zhang Y."/>
            <person name="Zimin A.V."/>
            <person name="Baldwin J."/>
            <person name="Abdouelleil A."/>
            <person name="Abdulkadir J."/>
            <person name="Abebe A."/>
            <person name="Abera B."/>
            <person name="Abreu J."/>
            <person name="Acer S.C."/>
            <person name="Aftuck L."/>
            <person name="Alexander A."/>
            <person name="An P."/>
            <person name="Anderson E."/>
            <person name="Anderson S."/>
            <person name="Arachi H."/>
            <person name="Azer M."/>
            <person name="Bachantsang P."/>
            <person name="Barry A."/>
            <person name="Bayul T."/>
            <person name="Berlin A."/>
            <person name="Bessette D."/>
            <person name="Bloom T."/>
            <person name="Blye J."/>
            <person name="Boguslavskiy L."/>
            <person name="Bonnet C."/>
            <person name="Boukhgalter B."/>
            <person name="Bourzgui I."/>
            <person name="Brown A."/>
            <person name="Cahill P."/>
            <person name="Channer S."/>
            <person name="Cheshatsang Y."/>
            <person name="Chuda L."/>
            <person name="Citroen M."/>
            <person name="Collymore A."/>
            <person name="Cooke P."/>
            <person name="Costello M."/>
            <person name="D'Aco K."/>
            <person name="Daza R."/>
            <person name="De Haan G."/>
            <person name="DeGray S."/>
            <person name="DeMaso C."/>
            <person name="Dhargay N."/>
            <person name="Dooley K."/>
            <person name="Dooley E."/>
            <person name="Doricent M."/>
            <person name="Dorje P."/>
            <person name="Dorjee K."/>
            <person name="Dupes A."/>
            <person name="Elong R."/>
            <person name="Falk J."/>
            <person name="Farina A."/>
            <person name="Faro S."/>
            <person name="Ferguson D."/>
            <person name="Fisher S."/>
            <person name="Foley C.D."/>
            <person name="Franke A."/>
            <person name="Friedrich D."/>
            <person name="Gadbois L."/>
            <person name="Gearin G."/>
            <person name="Gearin C.R."/>
            <person name="Giannoukos G."/>
            <person name="Goode T."/>
            <person name="Graham J."/>
            <person name="Grandbois E."/>
            <person name="Grewal S."/>
            <person name="Gyaltsen K."/>
            <person name="Hafez N."/>
            <person name="Hagos B."/>
            <person name="Hall J."/>
            <person name="Henson C."/>
            <person name="Hollinger A."/>
            <person name="Honan T."/>
            <person name="Huard M.D."/>
            <person name="Hughes L."/>
            <person name="Hurhula B."/>
            <person name="Husby M.E."/>
            <person name="Kamat A."/>
            <person name="Kanga B."/>
            <person name="Kashin S."/>
            <person name="Khazanovich D."/>
            <person name="Kisner P."/>
            <person name="Lance K."/>
            <person name="Lara M."/>
            <person name="Lee W."/>
            <person name="Lennon N."/>
            <person name="Letendre F."/>
            <person name="LeVine R."/>
            <person name="Lipovsky A."/>
            <person name="Liu X."/>
            <person name="Liu J."/>
            <person name="Liu S."/>
            <person name="Lokyitsang T."/>
            <person name="Lokyitsang Y."/>
            <person name="Lubonja R."/>
            <person name="Lui A."/>
            <person name="MacDonald P."/>
            <person name="Magnisalis V."/>
            <person name="Maru K."/>
            <person name="Matthews C."/>
            <person name="McCusker W."/>
            <person name="McDonough S."/>
            <person name="Mehta T."/>
            <person name="Meldrim J."/>
            <person name="Meneus L."/>
            <person name="Mihai O."/>
            <person name="Mihalev A."/>
            <person name="Mihova T."/>
            <person name="Mittelman R."/>
            <person name="Mlenga V."/>
            <person name="Montmayeur A."/>
            <person name="Mulrain L."/>
            <person name="Navidi A."/>
            <person name="Naylor J."/>
            <person name="Negash T."/>
            <person name="Nguyen T."/>
            <person name="Nguyen N."/>
            <person name="Nicol R."/>
            <person name="Norbu C."/>
            <person name="Norbu N."/>
            <person name="Novod N."/>
            <person name="O'Neill B."/>
            <person name="Osman S."/>
            <person name="Markiewicz E."/>
            <person name="Oyono O.L."/>
            <person name="Patti C."/>
            <person name="Phunkhang P."/>
            <person name="Pierre F."/>
            <person name="Priest M."/>
            <person name="Raghuraman S."/>
            <person name="Rege F."/>
            <person name="Reyes R."/>
            <person name="Rise C."/>
            <person name="Rogov P."/>
            <person name="Ross K."/>
            <person name="Ryan E."/>
            <person name="Settipalli S."/>
            <person name="Shea T."/>
            <person name="Sherpa N."/>
            <person name="Shi L."/>
            <person name="Shih D."/>
            <person name="Sparrow T."/>
            <person name="Spaulding J."/>
            <person name="Stalker J."/>
            <person name="Stange-Thomann N."/>
            <person name="Stavropoulos S."/>
            <person name="Stone C."/>
            <person name="Strader C."/>
            <person name="Tesfaye S."/>
            <person name="Thomson T."/>
            <person name="Thoulutsang Y."/>
            <person name="Thoulutsang D."/>
            <person name="Topham K."/>
            <person name="Topping I."/>
            <person name="Tsamla T."/>
            <person name="Vassiliev H."/>
            <person name="Vo A."/>
            <person name="Wangchuk T."/>
            <person name="Wangdi T."/>
            <person name="Weiand M."/>
            <person name="Wilkinson J."/>
            <person name="Wilson A."/>
            <person name="Yadav S."/>
            <person name="Young G."/>
            <person name="Yu Q."/>
            <person name="Zembek L."/>
            <person name="Zhong D."/>
            <person name="Zimmer A."/>
            <person name="Zwirko Z."/>
            <person name="Jaffe D.B."/>
            <person name="Alvarez P."/>
            <person name="Brockman W."/>
            <person name="Butler J."/>
            <person name="Chin C."/>
            <person name="Gnerre S."/>
            <person name="Grabherr M."/>
            <person name="Kleber M."/>
            <person name="Mauceli E."/>
            <person name="MacCallum I."/>
        </authorList>
    </citation>
    <scope>NUCLEOTIDE SEQUENCE [LARGE SCALE GENOMIC DNA]</scope>
    <source>
        <strain evidence="2">white501</strain>
    </source>
</reference>
<proteinExistence type="predicted"/>
<dbReference type="HOGENOM" id="CLU_1662644_0_0_1"/>
<protein>
    <submittedName>
        <fullName evidence="1">GD20041</fullName>
    </submittedName>
</protein>
<dbReference type="Proteomes" id="UP000000304">
    <property type="component" value="Chromosome 3R"/>
</dbReference>
<accession>B4R1T6</accession>
<dbReference type="OMA" id="IMPEHAY"/>
<gene>
    <name evidence="1" type="primary">Dsim\GD20041</name>
    <name evidence="1" type="ORF">Dsim_GD20041</name>
</gene>
<name>B4R1T6_DROSI</name>
<dbReference type="EMBL" id="CM000364">
    <property type="protein sequence ID" value="EDX12195.1"/>
    <property type="molecule type" value="Genomic_DNA"/>
</dbReference>
<evidence type="ECO:0000313" key="1">
    <source>
        <dbReference type="EMBL" id="EDX12195.1"/>
    </source>
</evidence>
<keyword evidence="2" id="KW-1185">Reference proteome</keyword>